<reference evidence="2 3" key="1">
    <citation type="submission" date="2019-03" db="EMBL/GenBank/DDBJ databases">
        <title>Burkholderia cepacia outbreak.</title>
        <authorList>
            <person name="Farzana R."/>
            <person name="Walsh T.R."/>
        </authorList>
    </citation>
    <scope>NUCLEOTIDE SEQUENCE [LARGE SCALE GENOMIC DNA]</scope>
    <source>
        <strain evidence="3">d13</strain>
    </source>
</reference>
<dbReference type="NCBIfam" id="NF038220">
    <property type="entry name" value="IcmT_TraK"/>
    <property type="match status" value="1"/>
</dbReference>
<organism evidence="2 3">
    <name type="scientific">Burkholderia cepacia</name>
    <name type="common">Pseudomonas cepacia</name>
    <dbReference type="NCBI Taxonomy" id="292"/>
    <lineage>
        <taxon>Bacteria</taxon>
        <taxon>Pseudomonadati</taxon>
        <taxon>Pseudomonadota</taxon>
        <taxon>Betaproteobacteria</taxon>
        <taxon>Burkholderiales</taxon>
        <taxon>Burkholderiaceae</taxon>
        <taxon>Burkholderia</taxon>
        <taxon>Burkholderia cepacia complex</taxon>
    </lineage>
</organism>
<comment type="caution">
    <text evidence="2">The sequence shown here is derived from an EMBL/GenBank/DDBJ whole genome shotgun (WGS) entry which is preliminary data.</text>
</comment>
<gene>
    <name evidence="2" type="ORF">E3D37_16195</name>
</gene>
<feature type="transmembrane region" description="Helical" evidence="1">
    <location>
        <begin position="20"/>
        <end position="49"/>
    </location>
</feature>
<keyword evidence="1" id="KW-1133">Transmembrane helix</keyword>
<evidence type="ECO:0000313" key="2">
    <source>
        <dbReference type="EMBL" id="TEU47545.1"/>
    </source>
</evidence>
<dbReference type="Proteomes" id="UP000298234">
    <property type="component" value="Unassembled WGS sequence"/>
</dbReference>
<keyword evidence="1" id="KW-0472">Membrane</keyword>
<evidence type="ECO:0000256" key="1">
    <source>
        <dbReference type="SAM" id="Phobius"/>
    </source>
</evidence>
<accession>A0AAX2RQW9</accession>
<keyword evidence="1" id="KW-0812">Transmembrane</keyword>
<name>A0AAX2RQW9_BURCE</name>
<sequence length="87" mass="10564">MTQWRWTGLRPRVAWIDARAYLPLIPTLVIQTWWLILLAVLTLIAFGILERFRFTLEIFVRWVRRILGGSTLPPFPRHYMRRHNKSY</sequence>
<dbReference type="InterPro" id="IPR047756">
    <property type="entry name" value="IcmT-like"/>
</dbReference>
<dbReference type="EMBL" id="SNSQ01000016">
    <property type="protein sequence ID" value="TEU47545.1"/>
    <property type="molecule type" value="Genomic_DNA"/>
</dbReference>
<protein>
    <submittedName>
        <fullName evidence="2">Phosphoesterase</fullName>
    </submittedName>
</protein>
<dbReference type="RefSeq" id="WP_134256271.1">
    <property type="nucleotide sequence ID" value="NZ_SNSG01000013.1"/>
</dbReference>
<evidence type="ECO:0000313" key="3">
    <source>
        <dbReference type="Proteomes" id="UP000298234"/>
    </source>
</evidence>
<dbReference type="AlphaFoldDB" id="A0AAX2RQW9"/>
<proteinExistence type="predicted"/>